<accession>A0A8S3SK57</accession>
<protein>
    <submittedName>
        <fullName evidence="2">Uncharacterized protein</fullName>
    </submittedName>
</protein>
<reference evidence="2" key="1">
    <citation type="submission" date="2021-03" db="EMBL/GenBank/DDBJ databases">
        <authorList>
            <person name="Bekaert M."/>
        </authorList>
    </citation>
    <scope>NUCLEOTIDE SEQUENCE</scope>
</reference>
<keyword evidence="3" id="KW-1185">Reference proteome</keyword>
<feature type="chain" id="PRO_5035927010" evidence="1">
    <location>
        <begin position="20"/>
        <end position="786"/>
    </location>
</feature>
<feature type="signal peptide" evidence="1">
    <location>
        <begin position="1"/>
        <end position="19"/>
    </location>
</feature>
<organism evidence="2 3">
    <name type="scientific">Mytilus edulis</name>
    <name type="common">Blue mussel</name>
    <dbReference type="NCBI Taxonomy" id="6550"/>
    <lineage>
        <taxon>Eukaryota</taxon>
        <taxon>Metazoa</taxon>
        <taxon>Spiralia</taxon>
        <taxon>Lophotrochozoa</taxon>
        <taxon>Mollusca</taxon>
        <taxon>Bivalvia</taxon>
        <taxon>Autobranchia</taxon>
        <taxon>Pteriomorphia</taxon>
        <taxon>Mytilida</taxon>
        <taxon>Mytiloidea</taxon>
        <taxon>Mytilidae</taxon>
        <taxon>Mytilinae</taxon>
        <taxon>Mytilus</taxon>
    </lineage>
</organism>
<evidence type="ECO:0000313" key="3">
    <source>
        <dbReference type="Proteomes" id="UP000683360"/>
    </source>
</evidence>
<comment type="caution">
    <text evidence="2">The sequence shown here is derived from an EMBL/GenBank/DDBJ whole genome shotgun (WGS) entry which is preliminary data.</text>
</comment>
<dbReference type="OrthoDB" id="6058488at2759"/>
<gene>
    <name evidence="2" type="ORF">MEDL_34900</name>
</gene>
<dbReference type="EMBL" id="CAJPWZ010001682">
    <property type="protein sequence ID" value="CAG2221520.1"/>
    <property type="molecule type" value="Genomic_DNA"/>
</dbReference>
<name>A0A8S3SK57_MYTED</name>
<keyword evidence="1" id="KW-0732">Signal</keyword>
<proteinExistence type="predicted"/>
<dbReference type="Proteomes" id="UP000683360">
    <property type="component" value="Unassembled WGS sequence"/>
</dbReference>
<evidence type="ECO:0000313" key="2">
    <source>
        <dbReference type="EMBL" id="CAG2221520.1"/>
    </source>
</evidence>
<evidence type="ECO:0000256" key="1">
    <source>
        <dbReference type="SAM" id="SignalP"/>
    </source>
</evidence>
<dbReference type="AlphaFoldDB" id="A0A8S3SK57"/>
<sequence>MWKASIVTVLGFFFVFASAQQQQFNSACLAGFDKAFRKCFETNGGFTLDLVFSIITNGTSGPLPQNTNKEQLITKVCSSRESIGKCVGPIPGSLTSLKCTDQENQMMQNTLQSTGRALGGLCDGDAVEGQMPPCLAKFDKKFRACMTEKKIIAENFFKLLSNTSDGTGMTMQQLNNTTCSSGMQQVIVQCASGTLQSLTSNKECTQQESFMVGQTLQNMMATYQSICTGKPIIGPGGAPSECIIKFETDLNQCSMDEMKIPVPDLMMLLTKGQVPQGQDMSQLNQTICKNFQKFELCGKSAVANSGCTQRDLLITEGTFANMVITVGSYCHDTSGKSRNTSVPGACMLTLQQQFKKCFAENGVDAKKYFQSVSQHKGALLGTSKAEAEEYCSKRHALYICMTKVIHQCPGAEQTMSMTGFDLAAMERSVGMLCADIPEYLLGLKCFEKPTAKASTCTSDMAKGITSISAKQMKNGLSMEGFFNDFCDVRVKQVQCDASAWPTCDPKAVLLKRKFECHMLPTRCHEVNEDEIRQICPEEAILQADKCVADVKQNIKMCLDDYNIDADIFLVNITHDRTKILGTRNIAQKFCQNRKQVYKCIRDTINKCPGAKEKLSRWGHQQNLLEDALNIVCSDLNVYAQGVTCMPDSAIQTCVKQSENRLGTFYNQADKMSNGEYFRNFCEVKLDHMQCDIDAMRKQKCSDATIGLKTEFECKLIQDRCIGLKRKAIDNICNENSYNRASRQSASTNNIGQAGGNVADNGAASMSITSAISAVGASLFATLFLLL</sequence>